<dbReference type="PROSITE" id="PS51167">
    <property type="entry name" value="CHORISMATE_MUT_1"/>
    <property type="match status" value="1"/>
</dbReference>
<dbReference type="OrthoDB" id="9802232at2"/>
<dbReference type="STRING" id="1123382.SAMN02745221_01693"/>
<accession>A0A1M5Q9N7</accession>
<evidence type="ECO:0000313" key="5">
    <source>
        <dbReference type="Proteomes" id="UP000242329"/>
    </source>
</evidence>
<protein>
    <recommendedName>
        <fullName evidence="1 3">chorismate mutase</fullName>
        <ecNumber evidence="1 3">5.4.99.5</ecNumber>
    </recommendedName>
</protein>
<dbReference type="NCBIfam" id="TIGR01796">
    <property type="entry name" value="CM_mono_aroH"/>
    <property type="match status" value="1"/>
</dbReference>
<feature type="binding site" evidence="2">
    <location>
        <position position="89"/>
    </location>
    <ligand>
        <name>prephenate</name>
        <dbReference type="ChEBI" id="CHEBI:29934"/>
    </ligand>
</feature>
<dbReference type="InterPro" id="IPR035959">
    <property type="entry name" value="RutC-like_sf"/>
</dbReference>
<dbReference type="SUPFAM" id="SSF55298">
    <property type="entry name" value="YjgF-like"/>
    <property type="match status" value="1"/>
</dbReference>
<dbReference type="Proteomes" id="UP000242329">
    <property type="component" value="Unassembled WGS sequence"/>
</dbReference>
<name>A0A1M5Q9N7_9FIRM</name>
<dbReference type="Pfam" id="PF07736">
    <property type="entry name" value="CM_1"/>
    <property type="match status" value="1"/>
</dbReference>
<gene>
    <name evidence="4" type="ORF">SAMN02745221_01693</name>
</gene>
<dbReference type="GO" id="GO:0046417">
    <property type="term" value="P:chorismate metabolic process"/>
    <property type="evidence" value="ECO:0007669"/>
    <property type="project" value="TreeGrafter"/>
</dbReference>
<keyword evidence="5" id="KW-1185">Reference proteome</keyword>
<evidence type="ECO:0000256" key="2">
    <source>
        <dbReference type="PIRSR" id="PIRSR005965-1"/>
    </source>
</evidence>
<dbReference type="AlphaFoldDB" id="A0A1M5Q9N7"/>
<dbReference type="GO" id="GO:0008652">
    <property type="term" value="P:amino acid biosynthetic process"/>
    <property type="evidence" value="ECO:0007669"/>
    <property type="project" value="UniProtKB-UniRule"/>
</dbReference>
<dbReference type="PANTHER" id="PTHR21164:SF0">
    <property type="entry name" value="CHORISMATE MUTASE AROH"/>
    <property type="match status" value="1"/>
</dbReference>
<evidence type="ECO:0000313" key="4">
    <source>
        <dbReference type="EMBL" id="SHH10586.1"/>
    </source>
</evidence>
<organism evidence="4 5">
    <name type="scientific">Thermosyntropha lipolytica DSM 11003</name>
    <dbReference type="NCBI Taxonomy" id="1123382"/>
    <lineage>
        <taxon>Bacteria</taxon>
        <taxon>Bacillati</taxon>
        <taxon>Bacillota</taxon>
        <taxon>Clostridia</taxon>
        <taxon>Eubacteriales</taxon>
        <taxon>Syntrophomonadaceae</taxon>
        <taxon>Thermosyntropha</taxon>
    </lineage>
</organism>
<comment type="catalytic activity">
    <reaction evidence="3">
        <text>chorismate = prephenate</text>
        <dbReference type="Rhea" id="RHEA:13897"/>
        <dbReference type="ChEBI" id="CHEBI:29748"/>
        <dbReference type="ChEBI" id="CHEBI:29934"/>
        <dbReference type="EC" id="5.4.99.5"/>
    </reaction>
</comment>
<sequence>MKVRGIRGAITVEKDTPEEVLEATKELLFKIKEENDFAVEDIASILFTVTSDVRSIFPAQAARMIGWDKVPLLCFQEIEVPGSLPRCIRVLVHINTEKSQEEIKHIYLREARKLRQDLVS</sequence>
<evidence type="ECO:0000256" key="1">
    <source>
        <dbReference type="NCBIfam" id="TIGR01796"/>
    </source>
</evidence>
<dbReference type="PANTHER" id="PTHR21164">
    <property type="entry name" value="CHORISMATE MUTASE"/>
    <property type="match status" value="1"/>
</dbReference>
<dbReference type="UniPathway" id="UPA00120">
    <property type="reaction ID" value="UER00203"/>
</dbReference>
<dbReference type="PIRSF" id="PIRSF005965">
    <property type="entry name" value="Chor_mut_AroH"/>
    <property type="match status" value="1"/>
</dbReference>
<feature type="binding site" evidence="2">
    <location>
        <position position="107"/>
    </location>
    <ligand>
        <name>prephenate</name>
        <dbReference type="ChEBI" id="CHEBI:29934"/>
    </ligand>
</feature>
<dbReference type="EMBL" id="FQWY01000031">
    <property type="protein sequence ID" value="SHH10586.1"/>
    <property type="molecule type" value="Genomic_DNA"/>
</dbReference>
<keyword evidence="2 3" id="KW-0057">Aromatic amino acid biosynthesis</keyword>
<feature type="binding site" evidence="2">
    <location>
        <position position="7"/>
    </location>
    <ligand>
        <name>prephenate</name>
        <dbReference type="ChEBI" id="CHEBI:29934"/>
    </ligand>
</feature>
<dbReference type="EC" id="5.4.99.5" evidence="1 3"/>
<dbReference type="RefSeq" id="WP_073092803.1">
    <property type="nucleotide sequence ID" value="NZ_FQWY01000031.1"/>
</dbReference>
<dbReference type="CDD" id="cd02185">
    <property type="entry name" value="AroH"/>
    <property type="match status" value="1"/>
</dbReference>
<proteinExistence type="predicted"/>
<reference evidence="5" key="1">
    <citation type="submission" date="2016-11" db="EMBL/GenBank/DDBJ databases">
        <authorList>
            <person name="Varghese N."/>
            <person name="Submissions S."/>
        </authorList>
    </citation>
    <scope>NUCLEOTIDE SEQUENCE [LARGE SCALE GENOMIC DNA]</scope>
    <source>
        <strain evidence="5">DSM 11003</strain>
    </source>
</reference>
<dbReference type="GO" id="GO:0004106">
    <property type="term" value="F:chorismate mutase activity"/>
    <property type="evidence" value="ECO:0007669"/>
    <property type="project" value="UniProtKB-UniRule"/>
</dbReference>
<evidence type="ECO:0000256" key="3">
    <source>
        <dbReference type="PROSITE-ProRule" id="PRU00514"/>
    </source>
</evidence>
<keyword evidence="3" id="KW-0413">Isomerase</keyword>
<dbReference type="Gene3D" id="3.30.1330.40">
    <property type="entry name" value="RutC-like"/>
    <property type="match status" value="1"/>
</dbReference>
<dbReference type="InterPro" id="IPR008243">
    <property type="entry name" value="Chorismate_mutase_AroH"/>
</dbReference>
<dbReference type="GO" id="GO:0009073">
    <property type="term" value="P:aromatic amino acid family biosynthetic process"/>
    <property type="evidence" value="ECO:0007669"/>
    <property type="project" value="UniProtKB-UniRule"/>
</dbReference>
<keyword evidence="2 3" id="KW-0028">Amino-acid biosynthesis</keyword>